<dbReference type="InterPro" id="IPR036324">
    <property type="entry name" value="Mn/Fe_SOD_N_sf"/>
</dbReference>
<dbReference type="SUPFAM" id="SSF54719">
    <property type="entry name" value="Fe,Mn superoxide dismutase (SOD), C-terminal domain"/>
    <property type="match status" value="1"/>
</dbReference>
<evidence type="ECO:0000256" key="2">
    <source>
        <dbReference type="ARBA" id="ARBA00012682"/>
    </source>
</evidence>
<dbReference type="Gene3D" id="3.55.40.20">
    <property type="entry name" value="Iron/manganese superoxide dismutase, C-terminal domain"/>
    <property type="match status" value="1"/>
</dbReference>
<dbReference type="SUPFAM" id="SSF46609">
    <property type="entry name" value="Fe,Mn superoxide dismutase (SOD), N-terminal domain"/>
    <property type="match status" value="1"/>
</dbReference>
<feature type="domain" description="Manganese/iron superoxide dismutase N-terminal" evidence="7">
    <location>
        <begin position="3"/>
        <end position="89"/>
    </location>
</feature>
<reference evidence="9 10" key="1">
    <citation type="journal article" date="2015" name="Nature">
        <title>rRNA introns, odd ribosomes, and small enigmatic genomes across a large radiation of phyla.</title>
        <authorList>
            <person name="Brown C.T."/>
            <person name="Hug L.A."/>
            <person name="Thomas B.C."/>
            <person name="Sharon I."/>
            <person name="Castelle C.J."/>
            <person name="Singh A."/>
            <person name="Wilkins M.J."/>
            <person name="Williams K.H."/>
            <person name="Banfield J.F."/>
        </authorList>
    </citation>
    <scope>NUCLEOTIDE SEQUENCE [LARGE SCALE GENOMIC DNA]</scope>
</reference>
<dbReference type="Proteomes" id="UP000034119">
    <property type="component" value="Unassembled WGS sequence"/>
</dbReference>
<dbReference type="GO" id="GO:0046872">
    <property type="term" value="F:metal ion binding"/>
    <property type="evidence" value="ECO:0007669"/>
    <property type="project" value="UniProtKB-KW"/>
</dbReference>
<keyword evidence="4 6" id="KW-0560">Oxidoreductase</keyword>
<comment type="caution">
    <text evidence="9">The sequence shown here is derived from an EMBL/GenBank/DDBJ whole genome shotgun (WGS) entry which is preliminary data.</text>
</comment>
<dbReference type="InterPro" id="IPR036314">
    <property type="entry name" value="SOD_C_sf"/>
</dbReference>
<dbReference type="GO" id="GO:0005737">
    <property type="term" value="C:cytoplasm"/>
    <property type="evidence" value="ECO:0007669"/>
    <property type="project" value="TreeGrafter"/>
</dbReference>
<gene>
    <name evidence="9" type="ORF">UY40_C0005G0067</name>
</gene>
<evidence type="ECO:0000256" key="5">
    <source>
        <dbReference type="PIRSR" id="PIRSR000349-1"/>
    </source>
</evidence>
<dbReference type="Gene3D" id="1.10.287.990">
    <property type="entry name" value="Fe,Mn superoxide dismutase (SOD) domain"/>
    <property type="match status" value="1"/>
</dbReference>
<dbReference type="STRING" id="1618342.UY40_C0005G0067"/>
<feature type="binding site" evidence="5">
    <location>
        <position position="82"/>
    </location>
    <ligand>
        <name>Mn(2+)</name>
        <dbReference type="ChEBI" id="CHEBI:29035"/>
    </ligand>
</feature>
<organism evidence="9 10">
    <name type="scientific">candidate division CPR1 bacterium GW2011_GWC1_49_13</name>
    <dbReference type="NCBI Taxonomy" id="1618342"/>
    <lineage>
        <taxon>Bacteria</taxon>
        <taxon>candidate division CPR1</taxon>
    </lineage>
</organism>
<protein>
    <recommendedName>
        <fullName evidence="2 6">Superoxide dismutase</fullName>
        <ecNumber evidence="2 6">1.15.1.1</ecNumber>
    </recommendedName>
</protein>
<dbReference type="PIRSF" id="PIRSF000349">
    <property type="entry name" value="SODismutase"/>
    <property type="match status" value="1"/>
</dbReference>
<accession>A0A0G1YHX5</accession>
<evidence type="ECO:0000256" key="3">
    <source>
        <dbReference type="ARBA" id="ARBA00022723"/>
    </source>
</evidence>
<dbReference type="GO" id="GO:0004784">
    <property type="term" value="F:superoxide dismutase activity"/>
    <property type="evidence" value="ECO:0007669"/>
    <property type="project" value="UniProtKB-EC"/>
</dbReference>
<dbReference type="PRINTS" id="PR01703">
    <property type="entry name" value="MNSODISMTASE"/>
</dbReference>
<dbReference type="InterPro" id="IPR019833">
    <property type="entry name" value="Mn/Fe_SOD_BS"/>
</dbReference>
<dbReference type="PANTHER" id="PTHR43595:SF2">
    <property type="entry name" value="SMALL RIBOSOMAL SUBUNIT PROTEIN MS42"/>
    <property type="match status" value="1"/>
</dbReference>
<dbReference type="AlphaFoldDB" id="A0A0G1YHX5"/>
<evidence type="ECO:0000313" key="10">
    <source>
        <dbReference type="Proteomes" id="UP000034119"/>
    </source>
</evidence>
<dbReference type="FunFam" id="3.55.40.20:FF:000001">
    <property type="entry name" value="Superoxide dismutase"/>
    <property type="match status" value="1"/>
</dbReference>
<evidence type="ECO:0000256" key="6">
    <source>
        <dbReference type="RuleBase" id="RU000414"/>
    </source>
</evidence>
<comment type="function">
    <text evidence="6">Destroys radicals which are normally produced within the cells and which are toxic to biological systems.</text>
</comment>
<evidence type="ECO:0000313" key="9">
    <source>
        <dbReference type="EMBL" id="KKW06009.1"/>
    </source>
</evidence>
<dbReference type="EC" id="1.15.1.1" evidence="2 6"/>
<dbReference type="Pfam" id="PF00081">
    <property type="entry name" value="Sod_Fe_N"/>
    <property type="match status" value="1"/>
</dbReference>
<comment type="similarity">
    <text evidence="1 6">Belongs to the iron/manganese superoxide dismutase family.</text>
</comment>
<evidence type="ECO:0000259" key="7">
    <source>
        <dbReference type="Pfam" id="PF00081"/>
    </source>
</evidence>
<feature type="binding site" evidence="5">
    <location>
        <position position="165"/>
    </location>
    <ligand>
        <name>Mn(2+)</name>
        <dbReference type="ChEBI" id="CHEBI:29035"/>
    </ligand>
</feature>
<comment type="catalytic activity">
    <reaction evidence="6">
        <text>2 superoxide + 2 H(+) = H2O2 + O2</text>
        <dbReference type="Rhea" id="RHEA:20696"/>
        <dbReference type="ChEBI" id="CHEBI:15378"/>
        <dbReference type="ChEBI" id="CHEBI:15379"/>
        <dbReference type="ChEBI" id="CHEBI:16240"/>
        <dbReference type="ChEBI" id="CHEBI:18421"/>
        <dbReference type="EC" id="1.15.1.1"/>
    </reaction>
</comment>
<dbReference type="FunFam" id="1.10.287.990:FF:000001">
    <property type="entry name" value="Superoxide dismutase"/>
    <property type="match status" value="1"/>
</dbReference>
<dbReference type="InterPro" id="IPR019832">
    <property type="entry name" value="Mn/Fe_SOD_C"/>
</dbReference>
<dbReference type="InterPro" id="IPR001189">
    <property type="entry name" value="Mn/Fe_SOD"/>
</dbReference>
<proteinExistence type="inferred from homology"/>
<feature type="binding site" evidence="5">
    <location>
        <position position="27"/>
    </location>
    <ligand>
        <name>Mn(2+)</name>
        <dbReference type="ChEBI" id="CHEBI:29035"/>
    </ligand>
</feature>
<evidence type="ECO:0000256" key="1">
    <source>
        <dbReference type="ARBA" id="ARBA00008714"/>
    </source>
</evidence>
<dbReference type="PANTHER" id="PTHR43595">
    <property type="entry name" value="37S RIBOSOMAL PROTEIN S26, MITOCHONDRIAL"/>
    <property type="match status" value="1"/>
</dbReference>
<feature type="binding site" evidence="5">
    <location>
        <position position="169"/>
    </location>
    <ligand>
        <name>Mn(2+)</name>
        <dbReference type="ChEBI" id="CHEBI:29035"/>
    </ligand>
</feature>
<dbReference type="InterPro" id="IPR019831">
    <property type="entry name" value="Mn/Fe_SOD_N"/>
</dbReference>
<dbReference type="PATRIC" id="fig|1618342.3.peg.272"/>
<sequence>MPYELPPLPYAYDSLEPYIDKETMQIHHDKHHATYVQKLNGAIAKYPGWEGKPIEELLKDLDTVPEDIRLAVRNHGGGHFNHSLFWPSLKKEGGGEPQGELGEALTKSFVSFGEFKKQFTEAATTVFGSGWAWLTKDKDGALAIMKTANQDSPISQGFTPILGLDLWEHSFYLRYFNRRDEYIKNWWNIINWEEVNKRFLEK</sequence>
<dbReference type="Pfam" id="PF02777">
    <property type="entry name" value="Sod_Fe_C"/>
    <property type="match status" value="1"/>
</dbReference>
<evidence type="ECO:0000256" key="4">
    <source>
        <dbReference type="ARBA" id="ARBA00023002"/>
    </source>
</evidence>
<dbReference type="EMBL" id="LCPW01000005">
    <property type="protein sequence ID" value="KKW06009.1"/>
    <property type="molecule type" value="Genomic_DNA"/>
</dbReference>
<name>A0A0G1YHX5_9BACT</name>
<evidence type="ECO:0000259" key="8">
    <source>
        <dbReference type="Pfam" id="PF02777"/>
    </source>
</evidence>
<feature type="domain" description="Manganese/iron superoxide dismutase C-terminal" evidence="8">
    <location>
        <begin position="97"/>
        <end position="198"/>
    </location>
</feature>
<keyword evidence="3 5" id="KW-0479">Metal-binding</keyword>
<dbReference type="PROSITE" id="PS00088">
    <property type="entry name" value="SOD_MN"/>
    <property type="match status" value="1"/>
</dbReference>